<proteinExistence type="predicted"/>
<feature type="transmembrane region" description="Helical" evidence="7">
    <location>
        <begin position="233"/>
        <end position="251"/>
    </location>
</feature>
<dbReference type="Pfam" id="PF00520">
    <property type="entry name" value="Ion_trans"/>
    <property type="match status" value="1"/>
</dbReference>
<dbReference type="PANTHER" id="PTHR10582">
    <property type="entry name" value="TRANSIENT RECEPTOR POTENTIAL ION CHANNEL PROTEIN"/>
    <property type="match status" value="1"/>
</dbReference>
<sequence>MKINQEQTNFLINIKLLEIITFSFIDLSQKFPDLLKEFLSRIAFIVFNESKDLVDDKFLSSHLQNYRNYSQPFNQDFFNNLSSVCKEIKFQSLNLLNKIFKRSNKNLSVILIFPLPKFNTYPIIYNSWKELILPGSSTFTKYGYSELYKWWNGEVLLNFKWNTYGKYYFYMIWGFFSNFMGCFLIVSTLSNELSETAQNQLLIATIFFGAIHLTFEIRQFIYSPLAYLIDPWNYFDLGAILFPTFTSIVWLKYSMMPIWAVSISTLLLELKFLLFFRTIDVIGAYFAMIIGVAKSAFSFLIILSFIVFAFAHSLHILLRPTTEFSLNNFSYSNDSNNPWNLVTTYNSISKNGELSKNPILTESPTATTNMFTMLITSILAVYMMLMGDSTYLSNWVLTENIALVVLVVCFSFFTTIYLMNLFIGLLSNSIAETNKKELFLLQKAKILAEIELFYLLPYQRRKNNWFPELIFYRVHLDELQDMIKTIKNNKWKVTDEQPYLIDTILKINGVDEISDEKIDKSNEQIEQINKKIDENNEKINEKIDKLMELITKNQEHNV</sequence>
<dbReference type="InterPro" id="IPR024862">
    <property type="entry name" value="TRPV"/>
</dbReference>
<keyword evidence="4 7" id="KW-1133">Transmembrane helix</keyword>
<evidence type="ECO:0000256" key="5">
    <source>
        <dbReference type="ARBA" id="ARBA00023136"/>
    </source>
</evidence>
<feature type="transmembrane region" description="Helical" evidence="7">
    <location>
        <begin position="167"/>
        <end position="189"/>
    </location>
</feature>
<evidence type="ECO:0000256" key="4">
    <source>
        <dbReference type="ARBA" id="ARBA00022989"/>
    </source>
</evidence>
<dbReference type="GO" id="GO:0098703">
    <property type="term" value="P:calcium ion import across plasma membrane"/>
    <property type="evidence" value="ECO:0007669"/>
    <property type="project" value="TreeGrafter"/>
</dbReference>
<comment type="caution">
    <text evidence="9">The sequence shown here is derived from an EMBL/GenBank/DDBJ whole genome shotgun (WGS) entry which is preliminary data.</text>
</comment>
<dbReference type="GO" id="GO:0005886">
    <property type="term" value="C:plasma membrane"/>
    <property type="evidence" value="ECO:0007669"/>
    <property type="project" value="TreeGrafter"/>
</dbReference>
<keyword evidence="10" id="KW-1185">Reference proteome</keyword>
<dbReference type="Proteomes" id="UP000439903">
    <property type="component" value="Unassembled WGS sequence"/>
</dbReference>
<evidence type="ECO:0000313" key="10">
    <source>
        <dbReference type="Proteomes" id="UP000439903"/>
    </source>
</evidence>
<dbReference type="PANTHER" id="PTHR10582:SF2">
    <property type="entry name" value="INACTIVE"/>
    <property type="match status" value="1"/>
</dbReference>
<comment type="subcellular location">
    <subcellularLocation>
        <location evidence="1">Membrane</location>
        <topology evidence="1">Multi-pass membrane protein</topology>
    </subcellularLocation>
</comment>
<accession>A0A8H4B298</accession>
<feature type="transmembrane region" description="Helical" evidence="7">
    <location>
        <begin position="366"/>
        <end position="385"/>
    </location>
</feature>
<evidence type="ECO:0000256" key="7">
    <source>
        <dbReference type="SAM" id="Phobius"/>
    </source>
</evidence>
<keyword evidence="2 7" id="KW-0812">Transmembrane</keyword>
<evidence type="ECO:0000256" key="6">
    <source>
        <dbReference type="SAM" id="Coils"/>
    </source>
</evidence>
<feature type="transmembrane region" description="Helical" evidence="7">
    <location>
        <begin position="401"/>
        <end position="426"/>
    </location>
</feature>
<evidence type="ECO:0000256" key="2">
    <source>
        <dbReference type="ARBA" id="ARBA00022692"/>
    </source>
</evidence>
<organism evidence="9 10">
    <name type="scientific">Gigaspora margarita</name>
    <dbReference type="NCBI Taxonomy" id="4874"/>
    <lineage>
        <taxon>Eukaryota</taxon>
        <taxon>Fungi</taxon>
        <taxon>Fungi incertae sedis</taxon>
        <taxon>Mucoromycota</taxon>
        <taxon>Glomeromycotina</taxon>
        <taxon>Glomeromycetes</taxon>
        <taxon>Diversisporales</taxon>
        <taxon>Gigasporaceae</taxon>
        <taxon>Gigaspora</taxon>
    </lineage>
</organism>
<evidence type="ECO:0000259" key="8">
    <source>
        <dbReference type="Pfam" id="PF00520"/>
    </source>
</evidence>
<feature type="transmembrane region" description="Helical" evidence="7">
    <location>
        <begin position="282"/>
        <end position="311"/>
    </location>
</feature>
<keyword evidence="6" id="KW-0175">Coiled coil</keyword>
<dbReference type="InterPro" id="IPR005821">
    <property type="entry name" value="Ion_trans_dom"/>
</dbReference>
<dbReference type="EMBL" id="WTPW01000050">
    <property type="protein sequence ID" value="KAF0554414.1"/>
    <property type="molecule type" value="Genomic_DNA"/>
</dbReference>
<feature type="coiled-coil region" evidence="6">
    <location>
        <begin position="476"/>
        <end position="556"/>
    </location>
</feature>
<feature type="transmembrane region" description="Helical" evidence="7">
    <location>
        <begin position="201"/>
        <end position="221"/>
    </location>
</feature>
<dbReference type="GO" id="GO:0005216">
    <property type="term" value="F:monoatomic ion channel activity"/>
    <property type="evidence" value="ECO:0007669"/>
    <property type="project" value="InterPro"/>
</dbReference>
<evidence type="ECO:0000256" key="3">
    <source>
        <dbReference type="ARBA" id="ARBA00022737"/>
    </source>
</evidence>
<evidence type="ECO:0000313" key="9">
    <source>
        <dbReference type="EMBL" id="KAF0554414.1"/>
    </source>
</evidence>
<name>A0A8H4B298_GIGMA</name>
<dbReference type="OrthoDB" id="2352140at2759"/>
<keyword evidence="9" id="KW-0675">Receptor</keyword>
<keyword evidence="5 7" id="KW-0472">Membrane</keyword>
<feature type="domain" description="Ion transport" evidence="8">
    <location>
        <begin position="175"/>
        <end position="436"/>
    </location>
</feature>
<keyword evidence="3" id="KW-0677">Repeat</keyword>
<protein>
    <submittedName>
        <fullName evidence="9">Transient receptor potential cation channel subfamily a member 1-like</fullName>
    </submittedName>
</protein>
<evidence type="ECO:0000256" key="1">
    <source>
        <dbReference type="ARBA" id="ARBA00004141"/>
    </source>
</evidence>
<dbReference type="AlphaFoldDB" id="A0A8H4B298"/>
<gene>
    <name evidence="9" type="ORF">F8M41_019184</name>
</gene>
<feature type="transmembrane region" description="Helical" evidence="7">
    <location>
        <begin position="107"/>
        <end position="125"/>
    </location>
</feature>
<reference evidence="9 10" key="1">
    <citation type="journal article" date="2019" name="Environ. Microbiol.">
        <title>At the nexus of three kingdoms: the genome of the mycorrhizal fungus Gigaspora margarita provides insights into plant, endobacterial and fungal interactions.</title>
        <authorList>
            <person name="Venice F."/>
            <person name="Ghignone S."/>
            <person name="Salvioli di Fossalunga A."/>
            <person name="Amselem J."/>
            <person name="Novero M."/>
            <person name="Xianan X."/>
            <person name="Sedzielewska Toro K."/>
            <person name="Morin E."/>
            <person name="Lipzen A."/>
            <person name="Grigoriev I.V."/>
            <person name="Henrissat B."/>
            <person name="Martin F.M."/>
            <person name="Bonfante P."/>
        </authorList>
    </citation>
    <scope>NUCLEOTIDE SEQUENCE [LARGE SCALE GENOMIC DNA]</scope>
    <source>
        <strain evidence="9 10">BEG34</strain>
    </source>
</reference>